<dbReference type="PANTHER" id="PTHR30509:SF9">
    <property type="entry name" value="MULTIDRUG RESISTANCE PROTEIN MDTO"/>
    <property type="match status" value="1"/>
</dbReference>
<evidence type="ECO:0000256" key="4">
    <source>
        <dbReference type="ARBA" id="ARBA00022989"/>
    </source>
</evidence>
<evidence type="ECO:0000256" key="1">
    <source>
        <dbReference type="ARBA" id="ARBA00004651"/>
    </source>
</evidence>
<feature type="region of interest" description="Disordered" evidence="7">
    <location>
        <begin position="327"/>
        <end position="386"/>
    </location>
</feature>
<evidence type="ECO:0000256" key="7">
    <source>
        <dbReference type="SAM" id="MobiDB-lite"/>
    </source>
</evidence>
<dbReference type="InterPro" id="IPR049453">
    <property type="entry name" value="Memb_transporter_dom"/>
</dbReference>
<feature type="transmembrane region" description="Helical" evidence="8">
    <location>
        <begin position="128"/>
        <end position="148"/>
    </location>
</feature>
<feature type="domain" description="Integral membrane bound transporter" evidence="9">
    <location>
        <begin position="419"/>
        <end position="542"/>
    </location>
</feature>
<feature type="transmembrane region" description="Helical" evidence="8">
    <location>
        <begin position="93"/>
        <end position="116"/>
    </location>
</feature>
<keyword evidence="2" id="KW-1003">Cell membrane</keyword>
<evidence type="ECO:0000256" key="8">
    <source>
        <dbReference type="SAM" id="Phobius"/>
    </source>
</evidence>
<accession>A0A5M3WIT0</accession>
<dbReference type="RefSeq" id="WP_155353872.1">
    <property type="nucleotide sequence ID" value="NZ_BAAAHL010000012.1"/>
</dbReference>
<organism evidence="10 11">
    <name type="scientific">Acrocarpospora macrocephala</name>
    <dbReference type="NCBI Taxonomy" id="150177"/>
    <lineage>
        <taxon>Bacteria</taxon>
        <taxon>Bacillati</taxon>
        <taxon>Actinomycetota</taxon>
        <taxon>Actinomycetes</taxon>
        <taxon>Streptosporangiales</taxon>
        <taxon>Streptosporangiaceae</taxon>
        <taxon>Acrocarpospora</taxon>
    </lineage>
</organism>
<feature type="transmembrane region" description="Helical" evidence="8">
    <location>
        <begin position="526"/>
        <end position="547"/>
    </location>
</feature>
<evidence type="ECO:0000313" key="10">
    <source>
        <dbReference type="EMBL" id="GES08250.1"/>
    </source>
</evidence>
<reference evidence="10 11" key="1">
    <citation type="submission" date="2019-10" db="EMBL/GenBank/DDBJ databases">
        <title>Whole genome shotgun sequence of Acrocarpospora macrocephala NBRC 16266.</title>
        <authorList>
            <person name="Ichikawa N."/>
            <person name="Kimura A."/>
            <person name="Kitahashi Y."/>
            <person name="Komaki H."/>
            <person name="Oguchi A."/>
        </authorList>
    </citation>
    <scope>NUCLEOTIDE SEQUENCE [LARGE SCALE GENOMIC DNA]</scope>
    <source>
        <strain evidence="10 11">NBRC 16266</strain>
    </source>
</reference>
<dbReference type="Proteomes" id="UP000331127">
    <property type="component" value="Unassembled WGS sequence"/>
</dbReference>
<evidence type="ECO:0000256" key="2">
    <source>
        <dbReference type="ARBA" id="ARBA00022475"/>
    </source>
</evidence>
<keyword evidence="5 8" id="KW-0472">Membrane</keyword>
<gene>
    <name evidence="10" type="ORF">Amac_018460</name>
</gene>
<feature type="transmembrane region" description="Helical" evidence="8">
    <location>
        <begin position="453"/>
        <end position="474"/>
    </location>
</feature>
<feature type="transmembrane region" description="Helical" evidence="8">
    <location>
        <begin position="60"/>
        <end position="81"/>
    </location>
</feature>
<evidence type="ECO:0000256" key="6">
    <source>
        <dbReference type="ARBA" id="ARBA00043993"/>
    </source>
</evidence>
<dbReference type="PANTHER" id="PTHR30509">
    <property type="entry name" value="P-HYDROXYBENZOIC ACID EFFLUX PUMP SUBUNIT-RELATED"/>
    <property type="match status" value="1"/>
</dbReference>
<comment type="caution">
    <text evidence="10">The sequence shown here is derived from an EMBL/GenBank/DDBJ whole genome shotgun (WGS) entry which is preliminary data.</text>
</comment>
<dbReference type="EMBL" id="BLAE01000009">
    <property type="protein sequence ID" value="GES08250.1"/>
    <property type="molecule type" value="Genomic_DNA"/>
</dbReference>
<dbReference type="AlphaFoldDB" id="A0A5M3WIT0"/>
<evidence type="ECO:0000256" key="3">
    <source>
        <dbReference type="ARBA" id="ARBA00022692"/>
    </source>
</evidence>
<evidence type="ECO:0000313" key="11">
    <source>
        <dbReference type="Proteomes" id="UP000331127"/>
    </source>
</evidence>
<proteinExistence type="inferred from homology"/>
<feature type="transmembrane region" description="Helical" evidence="8">
    <location>
        <begin position="412"/>
        <end position="433"/>
    </location>
</feature>
<protein>
    <submittedName>
        <fullName evidence="10">Fusaric acid resistance protein</fullName>
    </submittedName>
</protein>
<comment type="similarity">
    <text evidence="6">Belongs to the YccS/YhfK family.</text>
</comment>
<evidence type="ECO:0000256" key="5">
    <source>
        <dbReference type="ARBA" id="ARBA00023136"/>
    </source>
</evidence>
<dbReference type="GO" id="GO:0005886">
    <property type="term" value="C:plasma membrane"/>
    <property type="evidence" value="ECO:0007669"/>
    <property type="project" value="UniProtKB-SubCell"/>
</dbReference>
<sequence length="745" mass="78793">MARFDDSGLAVGFGLVAGASVVIPLVVGVAVGHPVDGGVVGIGAWLVAVRANADPPGVRAVAMLAGVLSLAFGTVLGVVVIDREWLLIPVAPLVAGAGILWPLVGSTAALALLITAANPLPMYPAEHLGLQLLGGLLAAVLITLPWSWRRTRPLPATLGEAAEELAVLIESTMSDSWDSQRVRASSVLQTARTACARHRWERRSREAEQVTVALRRIFYEAVALHDLVGAVAREVPPDRVGLSELVESLAASVRSLFQPAEKVESIDFGARIDALRGERPGDERELLGLVLLRQIAHVADRIREGVAESRSGVRSLTGTVMVIPQLPEWPGARKRRPSSDSGLPGMRSGDSAAEGLWPSDRQSADQDVLGSSHSGPPGMPPVDSTGGVPAVTSRIMPRVSLDDPDVRHSLRVGLGTVVACVAIVVFEPLHAQWLALTVLLTIQPTYGETLAKVWARILGSVIGGLAAALVLLIAPGDWVRVVMVGVAAMLAFGLVAVHYAYWATFMTMCVLLLIDFQTPLSPDAAAIRVGLTVCGAMIALACTRLLWPRGEAVRLAERVARLLESHAEAARMVADVSRGNRPERLAVERIHVAAREAEAVAQSVSSIAYEPGVVPPQHVDEVLDTARRIRDDLMTVTTVLREDPGEVGPAPGVLDAVADRLATGAEAVRIGEPYQSGGDVDSRLADLGGWLGKLADRRLDELAADPADSRTRVRRALLHAAATDQALRALSKGSAHIVKEASIAK</sequence>
<feature type="transmembrane region" description="Helical" evidence="8">
    <location>
        <begin position="7"/>
        <end position="31"/>
    </location>
</feature>
<comment type="subcellular location">
    <subcellularLocation>
        <location evidence="1">Cell membrane</location>
        <topology evidence="1">Multi-pass membrane protein</topology>
    </subcellularLocation>
</comment>
<keyword evidence="3 8" id="KW-0812">Transmembrane</keyword>
<dbReference type="OrthoDB" id="3515426at2"/>
<keyword evidence="11" id="KW-1185">Reference proteome</keyword>
<feature type="transmembrane region" description="Helical" evidence="8">
    <location>
        <begin position="481"/>
        <end position="514"/>
    </location>
</feature>
<name>A0A5M3WIT0_9ACTN</name>
<dbReference type="Pfam" id="PF13515">
    <property type="entry name" value="FUSC_2"/>
    <property type="match status" value="1"/>
</dbReference>
<evidence type="ECO:0000259" key="9">
    <source>
        <dbReference type="Pfam" id="PF13515"/>
    </source>
</evidence>
<keyword evidence="4 8" id="KW-1133">Transmembrane helix</keyword>